<accession>A0A8S1UKA0</accession>
<evidence type="ECO:0000313" key="3">
    <source>
        <dbReference type="Proteomes" id="UP000689195"/>
    </source>
</evidence>
<dbReference type="OrthoDB" id="312951at2759"/>
<keyword evidence="1" id="KW-0175">Coiled coil</keyword>
<feature type="coiled-coil region" evidence="1">
    <location>
        <begin position="115"/>
        <end position="149"/>
    </location>
</feature>
<dbReference type="AlphaFoldDB" id="A0A8S1UKA0"/>
<sequence length="304" mass="35707">MNQSWKINASIEIILMKDKASAISQLGQIKFIDIATELYDLYKNFQDIQKQNTKLSQAIIKLSSAITNLLSLFGKKQQSDEFEKDCLNDLKMIQSIINRVTVDITQSEDKSNNQSNSQQNQIYELQKKIEFQEDQIQQLIKNSSKLSNLNNLLLQQNYEQINNFNQLHQKQTEQNQKTSFILFKNELEQLNKKIQDATNKFEQIKSQSSLLQNMENQSRNLNVILKDIPKIQENLNIMNITLQKYIDEIKLNLEKLNKEEIIQNLLKTINNNRLGFQYFQSILGQFLLIIQNIFKENKIENEKI</sequence>
<keyword evidence="3" id="KW-1185">Reference proteome</keyword>
<evidence type="ECO:0000256" key="1">
    <source>
        <dbReference type="SAM" id="Coils"/>
    </source>
</evidence>
<gene>
    <name evidence="2" type="ORF">PPENT_87.1.T0420127</name>
</gene>
<evidence type="ECO:0008006" key="4">
    <source>
        <dbReference type="Google" id="ProtNLM"/>
    </source>
</evidence>
<organism evidence="2 3">
    <name type="scientific">Paramecium pentaurelia</name>
    <dbReference type="NCBI Taxonomy" id="43138"/>
    <lineage>
        <taxon>Eukaryota</taxon>
        <taxon>Sar</taxon>
        <taxon>Alveolata</taxon>
        <taxon>Ciliophora</taxon>
        <taxon>Intramacronucleata</taxon>
        <taxon>Oligohymenophorea</taxon>
        <taxon>Peniculida</taxon>
        <taxon>Parameciidae</taxon>
        <taxon>Paramecium</taxon>
    </lineage>
</organism>
<feature type="coiled-coil region" evidence="1">
    <location>
        <begin position="180"/>
        <end position="207"/>
    </location>
</feature>
<name>A0A8S1UKA0_9CILI</name>
<evidence type="ECO:0000313" key="2">
    <source>
        <dbReference type="EMBL" id="CAD8165270.1"/>
    </source>
</evidence>
<dbReference type="EMBL" id="CAJJDO010000042">
    <property type="protein sequence ID" value="CAD8165270.1"/>
    <property type="molecule type" value="Genomic_DNA"/>
</dbReference>
<reference evidence="2" key="1">
    <citation type="submission" date="2021-01" db="EMBL/GenBank/DDBJ databases">
        <authorList>
            <consortium name="Genoscope - CEA"/>
            <person name="William W."/>
        </authorList>
    </citation>
    <scope>NUCLEOTIDE SEQUENCE</scope>
</reference>
<protein>
    <recommendedName>
        <fullName evidence="4">Kinase domain protein</fullName>
    </recommendedName>
</protein>
<comment type="caution">
    <text evidence="2">The sequence shown here is derived from an EMBL/GenBank/DDBJ whole genome shotgun (WGS) entry which is preliminary data.</text>
</comment>
<proteinExistence type="predicted"/>
<dbReference type="Proteomes" id="UP000689195">
    <property type="component" value="Unassembled WGS sequence"/>
</dbReference>